<sequence length="200" mass="21414">MSNDESDRGPGDPSRLPQTQPAGVGRPADEGVTASGESEPPRGLQQAFREDLDEAWKFADEQAQQVKAAVSRTAEDQKNVLARQLSGVATALEKVGSELEQSEQRDLGRYARQIGRSLQGYARDVEERKLGEIAGKVEDFGRRQPLAFLGLAAIAGLATSRLLTASAERRDRQGGVGKPSAQTPHAGAGFQNSKEVHHSG</sequence>
<evidence type="ECO:0000313" key="2">
    <source>
        <dbReference type="EMBL" id="MBP2233973.1"/>
    </source>
</evidence>
<evidence type="ECO:0000313" key="3">
    <source>
        <dbReference type="Proteomes" id="UP000730739"/>
    </source>
</evidence>
<dbReference type="EMBL" id="JAGILA010000001">
    <property type="protein sequence ID" value="MBP2233973.1"/>
    <property type="molecule type" value="Genomic_DNA"/>
</dbReference>
<name>A0ABS4QTK6_9HYPH</name>
<dbReference type="Proteomes" id="UP000730739">
    <property type="component" value="Unassembled WGS sequence"/>
</dbReference>
<evidence type="ECO:0000256" key="1">
    <source>
        <dbReference type="SAM" id="MobiDB-lite"/>
    </source>
</evidence>
<feature type="region of interest" description="Disordered" evidence="1">
    <location>
        <begin position="1"/>
        <end position="46"/>
    </location>
</feature>
<dbReference type="RefSeq" id="WP_209600256.1">
    <property type="nucleotide sequence ID" value="NZ_JAGILA010000001.1"/>
</dbReference>
<keyword evidence="3" id="KW-1185">Reference proteome</keyword>
<gene>
    <name evidence="2" type="ORF">J2Z31_000463</name>
</gene>
<organism evidence="2 3">
    <name type="scientific">Sinorhizobium kostiense</name>
    <dbReference type="NCBI Taxonomy" id="76747"/>
    <lineage>
        <taxon>Bacteria</taxon>
        <taxon>Pseudomonadati</taxon>
        <taxon>Pseudomonadota</taxon>
        <taxon>Alphaproteobacteria</taxon>
        <taxon>Hyphomicrobiales</taxon>
        <taxon>Rhizobiaceae</taxon>
        <taxon>Sinorhizobium/Ensifer group</taxon>
        <taxon>Sinorhizobium</taxon>
    </lineage>
</organism>
<protein>
    <submittedName>
        <fullName evidence="2">Component of type VI protein secretion system</fullName>
    </submittedName>
</protein>
<feature type="compositionally biased region" description="Basic and acidic residues" evidence="1">
    <location>
        <begin position="1"/>
        <end position="10"/>
    </location>
</feature>
<comment type="caution">
    <text evidence="2">The sequence shown here is derived from an EMBL/GenBank/DDBJ whole genome shotgun (WGS) entry which is preliminary data.</text>
</comment>
<proteinExistence type="predicted"/>
<reference evidence="2 3" key="1">
    <citation type="submission" date="2021-03" db="EMBL/GenBank/DDBJ databases">
        <title>Genomic Encyclopedia of Type Strains, Phase IV (KMG-IV): sequencing the most valuable type-strain genomes for metagenomic binning, comparative biology and taxonomic classification.</title>
        <authorList>
            <person name="Goeker M."/>
        </authorList>
    </citation>
    <scope>NUCLEOTIDE SEQUENCE [LARGE SCALE GENOMIC DNA]</scope>
    <source>
        <strain evidence="2 3">DSM 13372</strain>
    </source>
</reference>
<accession>A0ABS4QTK6</accession>
<feature type="region of interest" description="Disordered" evidence="1">
    <location>
        <begin position="166"/>
        <end position="200"/>
    </location>
</feature>